<feature type="region of interest" description="Disordered" evidence="1">
    <location>
        <begin position="149"/>
        <end position="195"/>
    </location>
</feature>
<dbReference type="RefSeq" id="WP_323449151.1">
    <property type="nucleotide sequence ID" value="NZ_BSBI01000010.1"/>
</dbReference>
<protein>
    <submittedName>
        <fullName evidence="4">Carbohydrate-binding protein</fullName>
    </submittedName>
</protein>
<name>A0ABQ5P3V7_9ACTN</name>
<proteinExistence type="predicted"/>
<dbReference type="Gene3D" id="2.60.120.260">
    <property type="entry name" value="Galactose-binding domain-like"/>
    <property type="match status" value="1"/>
</dbReference>
<feature type="transmembrane region" description="Helical" evidence="2">
    <location>
        <begin position="125"/>
        <end position="146"/>
    </location>
</feature>
<dbReference type="Pfam" id="PF03422">
    <property type="entry name" value="CBM_6"/>
    <property type="match status" value="1"/>
</dbReference>
<evidence type="ECO:0000259" key="3">
    <source>
        <dbReference type="PROSITE" id="PS51175"/>
    </source>
</evidence>
<dbReference type="InterPro" id="IPR008979">
    <property type="entry name" value="Galactose-bd-like_sf"/>
</dbReference>
<organism evidence="4 5">
    <name type="scientific">Streptomyces yaizuensis</name>
    <dbReference type="NCBI Taxonomy" id="2989713"/>
    <lineage>
        <taxon>Bacteria</taxon>
        <taxon>Bacillati</taxon>
        <taxon>Actinomycetota</taxon>
        <taxon>Actinomycetes</taxon>
        <taxon>Kitasatosporales</taxon>
        <taxon>Streptomycetaceae</taxon>
        <taxon>Streptomyces</taxon>
    </lineage>
</organism>
<comment type="caution">
    <text evidence="4">The sequence shown here is derived from an EMBL/GenBank/DDBJ whole genome shotgun (WGS) entry which is preliminary data.</text>
</comment>
<keyword evidence="2" id="KW-0812">Transmembrane</keyword>
<feature type="compositionally biased region" description="Low complexity" evidence="1">
    <location>
        <begin position="161"/>
        <end position="172"/>
    </location>
</feature>
<keyword evidence="5" id="KW-1185">Reference proteome</keyword>
<evidence type="ECO:0000256" key="1">
    <source>
        <dbReference type="SAM" id="MobiDB-lite"/>
    </source>
</evidence>
<dbReference type="SUPFAM" id="SSF49785">
    <property type="entry name" value="Galactose-binding domain-like"/>
    <property type="match status" value="1"/>
</dbReference>
<keyword evidence="2" id="KW-0472">Membrane</keyword>
<dbReference type="InterPro" id="IPR005084">
    <property type="entry name" value="CBM6"/>
</dbReference>
<evidence type="ECO:0000313" key="5">
    <source>
        <dbReference type="Proteomes" id="UP001291653"/>
    </source>
</evidence>
<feature type="domain" description="CBM6" evidence="3">
    <location>
        <begin position="194"/>
        <end position="325"/>
    </location>
</feature>
<dbReference type="EMBL" id="BSBI01000010">
    <property type="protein sequence ID" value="GLF97133.1"/>
    <property type="molecule type" value="Genomic_DNA"/>
</dbReference>
<dbReference type="Proteomes" id="UP001291653">
    <property type="component" value="Unassembled WGS sequence"/>
</dbReference>
<reference evidence="4 5" key="1">
    <citation type="submission" date="2022-10" db="EMBL/GenBank/DDBJ databases">
        <title>Draft genome sequence of Streptomyces sp. YSPA8.</title>
        <authorList>
            <person name="Moriuchi R."/>
            <person name="Dohra H."/>
            <person name="Yamamura H."/>
            <person name="Kodani S."/>
        </authorList>
    </citation>
    <scope>NUCLEOTIDE SEQUENCE [LARGE SCALE GENOMIC DNA]</scope>
    <source>
        <strain evidence="4 5">YSPA8</strain>
    </source>
</reference>
<evidence type="ECO:0000313" key="4">
    <source>
        <dbReference type="EMBL" id="GLF97133.1"/>
    </source>
</evidence>
<accession>A0ABQ5P3V7</accession>
<gene>
    <name evidence="4" type="ORF">SYYSPA8_22570</name>
</gene>
<keyword evidence="2" id="KW-1133">Transmembrane helix</keyword>
<evidence type="ECO:0000256" key="2">
    <source>
        <dbReference type="SAM" id="Phobius"/>
    </source>
</evidence>
<feature type="compositionally biased region" description="Basic and acidic residues" evidence="1">
    <location>
        <begin position="151"/>
        <end position="160"/>
    </location>
</feature>
<dbReference type="PROSITE" id="PS51175">
    <property type="entry name" value="CBM6"/>
    <property type="match status" value="1"/>
</dbReference>
<feature type="compositionally biased region" description="Low complexity" evidence="1">
    <location>
        <begin position="74"/>
        <end position="94"/>
    </location>
</feature>
<sequence length="331" mass="34238">MTAGNNGASTPEDDDPFGYLYEDGNAAGATSPSGRGRGYGYPGPGTPQPGVPRTSYNHVRAVGERTYGGHHAPHQQQAPQQQPYGQPHAQYAAPETYPGGAPTRPVPPQSGSGSGGRGRGPNTKVLMIAAVAVVLAVVAGITAAVINNTGGDKDQADGDKQPAAQVSASAPAEPGEPKDELSPPPSPTKSAGLPKEDAATLRLGGPARAENTIKGAKGTGNAYVTFNGTGSSAAWSLDVPEGGDYTLHITFNVPGKNAQTSLTVNDEAPRSIRMDNFAGAGDGEWDKWTYTYSYMKLPQGKNDLKISCESGDSCDALLIDQVWLTAGHTRR</sequence>
<feature type="region of interest" description="Disordered" evidence="1">
    <location>
        <begin position="1"/>
        <end position="119"/>
    </location>
</feature>